<dbReference type="GO" id="GO:0008195">
    <property type="term" value="F:phosphatidate phosphatase activity"/>
    <property type="evidence" value="ECO:0007669"/>
    <property type="project" value="TreeGrafter"/>
</dbReference>
<evidence type="ECO:0000256" key="5">
    <source>
        <dbReference type="ARBA" id="ARBA00023136"/>
    </source>
</evidence>
<dbReference type="GO" id="GO:0005886">
    <property type="term" value="C:plasma membrane"/>
    <property type="evidence" value="ECO:0007669"/>
    <property type="project" value="TreeGrafter"/>
</dbReference>
<evidence type="ECO:0000313" key="10">
    <source>
        <dbReference type="Proteomes" id="UP001162162"/>
    </source>
</evidence>
<dbReference type="InterPro" id="IPR036938">
    <property type="entry name" value="PAP2/HPO_sf"/>
</dbReference>
<keyword evidence="5 6" id="KW-0472">Membrane</keyword>
<dbReference type="PANTHER" id="PTHR10165">
    <property type="entry name" value="LIPID PHOSPHATE PHOSPHATASE"/>
    <property type="match status" value="1"/>
</dbReference>
<feature type="chain" id="PRO_5043776382" description="Phosphatidic acid phosphatase type 2/haloperoxidase domain-containing protein" evidence="7">
    <location>
        <begin position="21"/>
        <end position="195"/>
    </location>
</feature>
<feature type="domain" description="Phosphatidic acid phosphatase type 2/haloperoxidase" evidence="8">
    <location>
        <begin position="85"/>
        <end position="164"/>
    </location>
</feature>
<dbReference type="Pfam" id="PF01569">
    <property type="entry name" value="PAP2"/>
    <property type="match status" value="1"/>
</dbReference>
<comment type="subcellular location">
    <subcellularLocation>
        <location evidence="1">Membrane</location>
        <topology evidence="1">Multi-pass membrane protein</topology>
    </subcellularLocation>
</comment>
<evidence type="ECO:0000259" key="8">
    <source>
        <dbReference type="Pfam" id="PF01569"/>
    </source>
</evidence>
<keyword evidence="3 6" id="KW-0812">Transmembrane</keyword>
<dbReference type="GO" id="GO:0007165">
    <property type="term" value="P:signal transduction"/>
    <property type="evidence" value="ECO:0007669"/>
    <property type="project" value="TreeGrafter"/>
</dbReference>
<evidence type="ECO:0000256" key="3">
    <source>
        <dbReference type="ARBA" id="ARBA00022692"/>
    </source>
</evidence>
<evidence type="ECO:0000256" key="1">
    <source>
        <dbReference type="ARBA" id="ARBA00004141"/>
    </source>
</evidence>
<dbReference type="SUPFAM" id="SSF48317">
    <property type="entry name" value="Acid phosphatase/Vanadium-dependent haloperoxidase"/>
    <property type="match status" value="1"/>
</dbReference>
<dbReference type="GO" id="GO:0006644">
    <property type="term" value="P:phospholipid metabolic process"/>
    <property type="evidence" value="ECO:0007669"/>
    <property type="project" value="InterPro"/>
</dbReference>
<comment type="caution">
    <text evidence="9">The sequence shown here is derived from an EMBL/GenBank/DDBJ whole genome shotgun (WGS) entry which is preliminary data.</text>
</comment>
<keyword evidence="4 6" id="KW-1133">Transmembrane helix</keyword>
<proteinExistence type="inferred from homology"/>
<evidence type="ECO:0000256" key="2">
    <source>
        <dbReference type="ARBA" id="ARBA00008816"/>
    </source>
</evidence>
<name>A0AAV8XUB1_9CUCU</name>
<dbReference type="EMBL" id="JAPWTK010000317">
    <property type="protein sequence ID" value="KAJ8942707.1"/>
    <property type="molecule type" value="Genomic_DNA"/>
</dbReference>
<sequence length="195" mass="21406">MHKILITSLLIISELGYIQGKKLGFTCNDPLISHKFNGDTISSAVLIAGSFLLPLVVLLITEILGKQTVKKLHGAELWSIYKECLVGVMLVLSITQVAKLIIGEHRPHFLDVCEPDANRNCVNGSFVQDYTCTTKRFKGYFLVDTSRSFPSAHSSVSVFIGLFSAAEGYGSKCFLTALFVQLDFGVRYDGIAEGH</sequence>
<dbReference type="Gene3D" id="1.20.144.10">
    <property type="entry name" value="Phosphatidic acid phosphatase type 2/haloperoxidase"/>
    <property type="match status" value="1"/>
</dbReference>
<comment type="similarity">
    <text evidence="2">Belongs to the PA-phosphatase related phosphoesterase family.</text>
</comment>
<dbReference type="AlphaFoldDB" id="A0AAV8XUB1"/>
<evidence type="ECO:0000313" key="9">
    <source>
        <dbReference type="EMBL" id="KAJ8942707.1"/>
    </source>
</evidence>
<evidence type="ECO:0000256" key="6">
    <source>
        <dbReference type="SAM" id="Phobius"/>
    </source>
</evidence>
<evidence type="ECO:0000256" key="7">
    <source>
        <dbReference type="SAM" id="SignalP"/>
    </source>
</evidence>
<dbReference type="Proteomes" id="UP001162162">
    <property type="component" value="Unassembled WGS sequence"/>
</dbReference>
<accession>A0AAV8XUB1</accession>
<dbReference type="PANTHER" id="PTHR10165:SF103">
    <property type="entry name" value="PHOSPHOLIPID PHOSPHATASE HOMOLOG 1.2 HOMOLOG"/>
    <property type="match status" value="1"/>
</dbReference>
<feature type="signal peptide" evidence="7">
    <location>
        <begin position="1"/>
        <end position="20"/>
    </location>
</feature>
<gene>
    <name evidence="9" type="ORF">NQ318_023439</name>
</gene>
<evidence type="ECO:0000256" key="4">
    <source>
        <dbReference type="ARBA" id="ARBA00022989"/>
    </source>
</evidence>
<dbReference type="GO" id="GO:0046839">
    <property type="term" value="P:phospholipid dephosphorylation"/>
    <property type="evidence" value="ECO:0007669"/>
    <property type="project" value="TreeGrafter"/>
</dbReference>
<dbReference type="InterPro" id="IPR043216">
    <property type="entry name" value="PAP-like"/>
</dbReference>
<organism evidence="9 10">
    <name type="scientific">Aromia moschata</name>
    <dbReference type="NCBI Taxonomy" id="1265417"/>
    <lineage>
        <taxon>Eukaryota</taxon>
        <taxon>Metazoa</taxon>
        <taxon>Ecdysozoa</taxon>
        <taxon>Arthropoda</taxon>
        <taxon>Hexapoda</taxon>
        <taxon>Insecta</taxon>
        <taxon>Pterygota</taxon>
        <taxon>Neoptera</taxon>
        <taxon>Endopterygota</taxon>
        <taxon>Coleoptera</taxon>
        <taxon>Polyphaga</taxon>
        <taxon>Cucujiformia</taxon>
        <taxon>Chrysomeloidea</taxon>
        <taxon>Cerambycidae</taxon>
        <taxon>Cerambycinae</taxon>
        <taxon>Callichromatini</taxon>
        <taxon>Aromia</taxon>
    </lineage>
</organism>
<dbReference type="InterPro" id="IPR000326">
    <property type="entry name" value="PAP2/HPO"/>
</dbReference>
<reference evidence="9" key="1">
    <citation type="journal article" date="2023" name="Insect Mol. Biol.">
        <title>Genome sequencing provides insights into the evolution of gene families encoding plant cell wall-degrading enzymes in longhorned beetles.</title>
        <authorList>
            <person name="Shin N.R."/>
            <person name="Okamura Y."/>
            <person name="Kirsch R."/>
            <person name="Pauchet Y."/>
        </authorList>
    </citation>
    <scope>NUCLEOTIDE SEQUENCE</scope>
    <source>
        <strain evidence="9">AMC_N1</strain>
    </source>
</reference>
<keyword evidence="7" id="KW-0732">Signal</keyword>
<keyword evidence="10" id="KW-1185">Reference proteome</keyword>
<protein>
    <recommendedName>
        <fullName evidence="8">Phosphatidic acid phosphatase type 2/haloperoxidase domain-containing protein</fullName>
    </recommendedName>
</protein>
<feature type="transmembrane region" description="Helical" evidence="6">
    <location>
        <begin position="44"/>
        <end position="64"/>
    </location>
</feature>